<dbReference type="EMBL" id="VBSX01000065">
    <property type="protein sequence ID" value="TLQ14591.1"/>
    <property type="molecule type" value="Genomic_DNA"/>
</dbReference>
<protein>
    <submittedName>
        <fullName evidence="1">Bacteriocin leader domain-containing protein</fullName>
    </submittedName>
</protein>
<evidence type="ECO:0000313" key="1">
    <source>
        <dbReference type="EMBL" id="TLQ14591.1"/>
    </source>
</evidence>
<evidence type="ECO:0000313" key="2">
    <source>
        <dbReference type="Proteomes" id="UP000305100"/>
    </source>
</evidence>
<sequence length="64" mass="6368">MKKDLSIQELTSIVGGKKACSTRDAIASAAIGAIGGIGGGIWGSLGGAIKSTGQCIARNYHGIH</sequence>
<gene>
    <name evidence="1" type="ORF">FEZ41_14115</name>
</gene>
<accession>A0A5R9CH61</accession>
<organism evidence="1 2">
    <name type="scientific">Lentilactobacillus parafarraginis</name>
    <dbReference type="NCBI Taxonomy" id="390842"/>
    <lineage>
        <taxon>Bacteria</taxon>
        <taxon>Bacillati</taxon>
        <taxon>Bacillota</taxon>
        <taxon>Bacilli</taxon>
        <taxon>Lactobacillales</taxon>
        <taxon>Lactobacillaceae</taxon>
        <taxon>Lentilactobacillus</taxon>
    </lineage>
</organism>
<dbReference type="RefSeq" id="WP_138468198.1">
    <property type="nucleotide sequence ID" value="NZ_VBSX01000065.1"/>
</dbReference>
<reference evidence="1 2" key="1">
    <citation type="submission" date="2019-05" db="EMBL/GenBank/DDBJ databases">
        <title>The metagenome of a microbial culture collection derived from dairy environment covers the genomic content of the human microbiome.</title>
        <authorList>
            <person name="Roder T."/>
            <person name="Wuthrich D."/>
            <person name="Sattari Z."/>
            <person name="Von Ah U."/>
            <person name="Bar C."/>
            <person name="Ronchi F."/>
            <person name="Macpherson A.J."/>
            <person name="Ganal-Vonarburg S.C."/>
            <person name="Bruggmann R."/>
            <person name="Vergeres G."/>
        </authorList>
    </citation>
    <scope>NUCLEOTIDE SEQUENCE [LARGE SCALE GENOMIC DNA]</scope>
    <source>
        <strain evidence="1 2">FAM 1079</strain>
    </source>
</reference>
<proteinExistence type="predicted"/>
<comment type="caution">
    <text evidence="1">The sequence shown here is derived from an EMBL/GenBank/DDBJ whole genome shotgun (WGS) entry which is preliminary data.</text>
</comment>
<name>A0A5R9CH61_9LACO</name>
<dbReference type="AlphaFoldDB" id="A0A5R9CH61"/>
<dbReference type="Proteomes" id="UP000305100">
    <property type="component" value="Unassembled WGS sequence"/>
</dbReference>